<dbReference type="InterPro" id="IPR056529">
    <property type="entry name" value="HVO_2928_N"/>
</dbReference>
<keyword evidence="2" id="KW-0804">Transcription</keyword>
<dbReference type="OrthoDB" id="198846at2157"/>
<organism evidence="5 6">
    <name type="scientific">Halogeometricum limi</name>
    <dbReference type="NCBI Taxonomy" id="555875"/>
    <lineage>
        <taxon>Archaea</taxon>
        <taxon>Methanobacteriati</taxon>
        <taxon>Methanobacteriota</taxon>
        <taxon>Stenosarchaea group</taxon>
        <taxon>Halobacteria</taxon>
        <taxon>Halobacteriales</taxon>
        <taxon>Haloferacaceae</taxon>
        <taxon>Halogeometricum</taxon>
    </lineage>
</organism>
<gene>
    <name evidence="5" type="ORF">SAMN04488124_2928</name>
</gene>
<sequence length="239" mass="27981">MREFEFVITFDRGADDLMDLFFEYPSLSTRSSTCFTTRERMWRIDHVRGEQDALEAFDDVFLDENWCNECFDVVNCDTSRMYHVLDRKQNSRTVYTYRREVHRCHSIPHHVVDHLGDGVVFESRRTAGEYRWRILYPGEQPIGDLYDDIESNLREGLHLEVSHLSQAGNWDVDSRVAAQLSPAHWEVLEAAIEHDYYARPRAVTVAELASILDTPRSTVQYRLRTAEDLIVEQFVDTAL</sequence>
<dbReference type="Pfam" id="PF24281">
    <property type="entry name" value="HVO_2928_N"/>
    <property type="match status" value="1"/>
</dbReference>
<dbReference type="RefSeq" id="WP_089882294.1">
    <property type="nucleotide sequence ID" value="NZ_FOYS01000005.1"/>
</dbReference>
<protein>
    <submittedName>
        <fullName evidence="5">HTH DNA binding domain-containing protein</fullName>
    </submittedName>
</protein>
<dbReference type="InterPro" id="IPR007050">
    <property type="entry name" value="HTH_bacterioopsin"/>
</dbReference>
<reference evidence="6" key="1">
    <citation type="submission" date="2016-10" db="EMBL/GenBank/DDBJ databases">
        <authorList>
            <person name="Varghese N."/>
            <person name="Submissions S."/>
        </authorList>
    </citation>
    <scope>NUCLEOTIDE SEQUENCE [LARGE SCALE GENOMIC DNA]</scope>
    <source>
        <strain evidence="6">CGMCC 1.8711</strain>
    </source>
</reference>
<dbReference type="AlphaFoldDB" id="A0A1I6IAA7"/>
<proteinExistence type="predicted"/>
<evidence type="ECO:0000313" key="5">
    <source>
        <dbReference type="EMBL" id="SFR63611.1"/>
    </source>
</evidence>
<accession>A0A1I6IAA7</accession>
<dbReference type="Proteomes" id="UP000243250">
    <property type="component" value="Unassembled WGS sequence"/>
</dbReference>
<dbReference type="EMBL" id="FOYS01000005">
    <property type="protein sequence ID" value="SFR63611.1"/>
    <property type="molecule type" value="Genomic_DNA"/>
</dbReference>
<evidence type="ECO:0000259" key="3">
    <source>
        <dbReference type="Pfam" id="PF04967"/>
    </source>
</evidence>
<evidence type="ECO:0000256" key="2">
    <source>
        <dbReference type="ARBA" id="ARBA00023163"/>
    </source>
</evidence>
<feature type="domain" description="HVO-2928 N-terminal" evidence="4">
    <location>
        <begin position="3"/>
        <end position="170"/>
    </location>
</feature>
<name>A0A1I6IAA7_9EURY</name>
<evidence type="ECO:0000259" key="4">
    <source>
        <dbReference type="Pfam" id="PF24281"/>
    </source>
</evidence>
<keyword evidence="1" id="KW-0805">Transcription regulation</keyword>
<evidence type="ECO:0000256" key="1">
    <source>
        <dbReference type="ARBA" id="ARBA00023015"/>
    </source>
</evidence>
<keyword evidence="6" id="KW-1185">Reference proteome</keyword>
<feature type="domain" description="HTH bat-type" evidence="3">
    <location>
        <begin position="181"/>
        <end position="231"/>
    </location>
</feature>
<evidence type="ECO:0000313" key="6">
    <source>
        <dbReference type="Proteomes" id="UP000243250"/>
    </source>
</evidence>
<dbReference type="Pfam" id="PF04967">
    <property type="entry name" value="HTH_10"/>
    <property type="match status" value="1"/>
</dbReference>